<feature type="binding site" evidence="8">
    <location>
        <position position="201"/>
    </location>
    <ligand>
        <name>Na(+)</name>
        <dbReference type="ChEBI" id="CHEBI:29101"/>
        <label>1</label>
    </ligand>
</feature>
<dbReference type="GO" id="GO:0016020">
    <property type="term" value="C:membrane"/>
    <property type="evidence" value="ECO:0007669"/>
    <property type="project" value="UniProtKB-SubCell"/>
</dbReference>
<evidence type="ECO:0000256" key="9">
    <source>
        <dbReference type="SAM" id="Phobius"/>
    </source>
</evidence>
<keyword evidence="8" id="KW-0479">Metal-binding</keyword>
<dbReference type="Pfam" id="PF00209">
    <property type="entry name" value="SNF"/>
    <property type="match status" value="1"/>
</dbReference>
<feature type="transmembrane region" description="Helical" evidence="9">
    <location>
        <begin position="46"/>
        <end position="66"/>
    </location>
</feature>
<feature type="transmembrane region" description="Helical" evidence="9">
    <location>
        <begin position="91"/>
        <end position="112"/>
    </location>
</feature>
<keyword evidence="4 9" id="KW-0812">Transmembrane</keyword>
<dbReference type="SUPFAM" id="SSF161070">
    <property type="entry name" value="SNF-like"/>
    <property type="match status" value="1"/>
</dbReference>
<accession>A0ABD2NZ60</accession>
<evidence type="ECO:0000256" key="5">
    <source>
        <dbReference type="ARBA" id="ARBA00022847"/>
    </source>
</evidence>
<evidence type="ECO:0000256" key="4">
    <source>
        <dbReference type="ARBA" id="ARBA00022692"/>
    </source>
</evidence>
<dbReference type="InterPro" id="IPR000175">
    <property type="entry name" value="Na/ntran_symport"/>
</dbReference>
<feature type="transmembrane region" description="Helical" evidence="9">
    <location>
        <begin position="300"/>
        <end position="322"/>
    </location>
</feature>
<keyword evidence="5" id="KW-0769">Symport</keyword>
<evidence type="ECO:0000256" key="3">
    <source>
        <dbReference type="ARBA" id="ARBA00022448"/>
    </source>
</evidence>
<feature type="transmembrane region" description="Helical" evidence="9">
    <location>
        <begin position="15"/>
        <end position="34"/>
    </location>
</feature>
<dbReference type="PANTHER" id="PTHR11616">
    <property type="entry name" value="SODIUM/CHLORIDE DEPENDENT TRANSPORTER"/>
    <property type="match status" value="1"/>
</dbReference>
<feature type="transmembrane region" description="Helical" evidence="9">
    <location>
        <begin position="334"/>
        <end position="353"/>
    </location>
</feature>
<name>A0ABD2NZ60_9CUCU</name>
<keyword evidence="3" id="KW-0813">Transport</keyword>
<dbReference type="PANTHER" id="PTHR11616:SF240">
    <property type="entry name" value="BLOATED TUBULES, ISOFORM B-RELATED"/>
    <property type="match status" value="1"/>
</dbReference>
<gene>
    <name evidence="10" type="ORF">HHI36_018073</name>
</gene>
<dbReference type="PROSITE" id="PS50267">
    <property type="entry name" value="NA_NEUROTRAN_SYMP_3"/>
    <property type="match status" value="1"/>
</dbReference>
<keyword evidence="7 9" id="KW-0472">Membrane</keyword>
<comment type="subcellular location">
    <subcellularLocation>
        <location evidence="1">Membrane</location>
        <topology evidence="1">Multi-pass membrane protein</topology>
    </subcellularLocation>
</comment>
<protein>
    <submittedName>
        <fullName evidence="10">Uncharacterized protein</fullName>
    </submittedName>
</protein>
<evidence type="ECO:0000256" key="6">
    <source>
        <dbReference type="ARBA" id="ARBA00022989"/>
    </source>
</evidence>
<keyword evidence="11" id="KW-1185">Reference proteome</keyword>
<feature type="binding site" evidence="8">
    <location>
        <position position="134"/>
    </location>
    <ligand>
        <name>Na(+)</name>
        <dbReference type="ChEBI" id="CHEBI:29101"/>
        <label>1</label>
    </ligand>
</feature>
<feature type="transmembrane region" description="Helical" evidence="9">
    <location>
        <begin position="185"/>
        <end position="210"/>
    </location>
</feature>
<evidence type="ECO:0000256" key="2">
    <source>
        <dbReference type="ARBA" id="ARBA00006459"/>
    </source>
</evidence>
<comment type="caution">
    <text evidence="10">The sequence shown here is derived from an EMBL/GenBank/DDBJ whole genome shotgun (WGS) entry which is preliminary data.</text>
</comment>
<reference evidence="10 11" key="1">
    <citation type="journal article" date="2021" name="BMC Biol.">
        <title>Horizontally acquired antibacterial genes associated with adaptive radiation of ladybird beetles.</title>
        <authorList>
            <person name="Li H.S."/>
            <person name="Tang X.F."/>
            <person name="Huang Y.H."/>
            <person name="Xu Z.Y."/>
            <person name="Chen M.L."/>
            <person name="Du X.Y."/>
            <person name="Qiu B.Y."/>
            <person name="Chen P.T."/>
            <person name="Zhang W."/>
            <person name="Slipinski A."/>
            <person name="Escalona H.E."/>
            <person name="Waterhouse R.M."/>
            <person name="Zwick A."/>
            <person name="Pang H."/>
        </authorList>
    </citation>
    <scope>NUCLEOTIDE SEQUENCE [LARGE SCALE GENOMIC DNA]</scope>
    <source>
        <strain evidence="10">SYSU2018</strain>
    </source>
</reference>
<evidence type="ECO:0000256" key="1">
    <source>
        <dbReference type="ARBA" id="ARBA00004141"/>
    </source>
</evidence>
<organism evidence="10 11">
    <name type="scientific">Cryptolaemus montrouzieri</name>
    <dbReference type="NCBI Taxonomy" id="559131"/>
    <lineage>
        <taxon>Eukaryota</taxon>
        <taxon>Metazoa</taxon>
        <taxon>Ecdysozoa</taxon>
        <taxon>Arthropoda</taxon>
        <taxon>Hexapoda</taxon>
        <taxon>Insecta</taxon>
        <taxon>Pterygota</taxon>
        <taxon>Neoptera</taxon>
        <taxon>Endopterygota</taxon>
        <taxon>Coleoptera</taxon>
        <taxon>Polyphaga</taxon>
        <taxon>Cucujiformia</taxon>
        <taxon>Coccinelloidea</taxon>
        <taxon>Coccinellidae</taxon>
        <taxon>Scymninae</taxon>
        <taxon>Scymnini</taxon>
        <taxon>Cryptolaemus</taxon>
    </lineage>
</organism>
<dbReference type="EMBL" id="JABFTP020000165">
    <property type="protein sequence ID" value="KAL3283904.1"/>
    <property type="molecule type" value="Genomic_DNA"/>
</dbReference>
<feature type="binding site" evidence="8">
    <location>
        <position position="102"/>
    </location>
    <ligand>
        <name>Na(+)</name>
        <dbReference type="ChEBI" id="CHEBI:29101"/>
        <label>1</label>
    </ligand>
</feature>
<evidence type="ECO:0000256" key="8">
    <source>
        <dbReference type="PIRSR" id="PIRSR600175-1"/>
    </source>
</evidence>
<feature type="transmembrane region" description="Helical" evidence="9">
    <location>
        <begin position="124"/>
        <end position="149"/>
    </location>
</feature>
<dbReference type="Proteomes" id="UP001516400">
    <property type="component" value="Unassembled WGS sequence"/>
</dbReference>
<feature type="transmembrane region" description="Helical" evidence="9">
    <location>
        <begin position="255"/>
        <end position="279"/>
    </location>
</feature>
<dbReference type="GO" id="GO:0015293">
    <property type="term" value="F:symporter activity"/>
    <property type="evidence" value="ECO:0007669"/>
    <property type="project" value="UniProtKB-KW"/>
</dbReference>
<dbReference type="AlphaFoldDB" id="A0ABD2NZ60"/>
<keyword evidence="8" id="KW-0915">Sodium</keyword>
<feature type="transmembrane region" description="Helical" evidence="9">
    <location>
        <begin position="222"/>
        <end position="243"/>
    </location>
</feature>
<sequence length="545" mass="62531">MLEKYFLRVCFQNPFWYGIFTSLLLVIWSLIIILSIKRTKSFTRSLMFLIFPMLICFIGLIVRGILAEEQIDGFSKLIGNIKWDDMYSAHIWYYAAIQVFFSTNLGFGTFMTNASVMYDKVNPLWTAIGYLTSNLLFGLGSIVLCYVISGNFNVGQKKQTDISEVHLITLIYDMAVSSTDQNAKAWAMVAYFLIFFAGLISMSTMMYTLLKVMTEQNKKRLKWWKTCLIVCFVGYVAGCVVLLKDNFEIVHLLDGYIIGNLIFIAVIIEIFALITFYGIEKIQCDFEFMLGQVLSRFWLVLWWIIPLLLTGIFCWGLVTLPFGNDPEWLSGTGWGVVLVATIFIFAMGMYTITKQDAYSLVDKFRVSFKPSKNWGPKDPMLRYAWVQWCSKIKQGERDFTLKRRGTRDYTKSIKKEAKKNIAAQVNDVGVQNESFISYQENKNERDNISPNNQQLIRENEMRYKRNNVANSNGATYKLNADKNGKPNVNTIEFRTSINPLSRNNVVLNNGDAYGTYKKGPYVIGENGVGHVCYRKYSSTEDATEL</sequence>
<evidence type="ECO:0000313" key="10">
    <source>
        <dbReference type="EMBL" id="KAL3283904.1"/>
    </source>
</evidence>
<proteinExistence type="inferred from homology"/>
<comment type="similarity">
    <text evidence="2">Belongs to the sodium:neurotransmitter symporter (SNF) (TC 2.A.22) family.</text>
</comment>
<evidence type="ECO:0000256" key="7">
    <source>
        <dbReference type="ARBA" id="ARBA00023136"/>
    </source>
</evidence>
<dbReference type="InterPro" id="IPR037272">
    <property type="entry name" value="SNS_sf"/>
</dbReference>
<evidence type="ECO:0000313" key="11">
    <source>
        <dbReference type="Proteomes" id="UP001516400"/>
    </source>
</evidence>
<keyword evidence="6 9" id="KW-1133">Transmembrane helix</keyword>